<feature type="compositionally biased region" description="Polar residues" evidence="10">
    <location>
        <begin position="83"/>
        <end position="99"/>
    </location>
</feature>
<dbReference type="FunFam" id="3.30.160.60:FF:000043">
    <property type="entry name" value="Scratch family zinc finger 2"/>
    <property type="match status" value="1"/>
</dbReference>
<feature type="compositionally biased region" description="Polar residues" evidence="10">
    <location>
        <begin position="401"/>
        <end position="413"/>
    </location>
</feature>
<evidence type="ECO:0000256" key="2">
    <source>
        <dbReference type="ARBA" id="ARBA00022723"/>
    </source>
</evidence>
<name>A0A8K0KBU3_LADFU</name>
<dbReference type="Gene3D" id="3.30.160.60">
    <property type="entry name" value="Classic Zinc Finger"/>
    <property type="match status" value="4"/>
</dbReference>
<dbReference type="InterPro" id="IPR036236">
    <property type="entry name" value="Znf_C2H2_sf"/>
</dbReference>
<dbReference type="SUPFAM" id="SSF57667">
    <property type="entry name" value="beta-beta-alpha zinc fingers"/>
    <property type="match status" value="3"/>
</dbReference>
<accession>A0A8K0KBU3</accession>
<keyword evidence="3" id="KW-0677">Repeat</keyword>
<dbReference type="GO" id="GO:0000978">
    <property type="term" value="F:RNA polymerase II cis-regulatory region sequence-specific DNA binding"/>
    <property type="evidence" value="ECO:0007669"/>
    <property type="project" value="TreeGrafter"/>
</dbReference>
<feature type="domain" description="C2H2-type" evidence="11">
    <location>
        <begin position="249"/>
        <end position="276"/>
    </location>
</feature>
<comment type="caution">
    <text evidence="12">The sequence shown here is derived from an EMBL/GenBank/DDBJ whole genome shotgun (WGS) entry which is preliminary data.</text>
</comment>
<dbReference type="GO" id="GO:0000981">
    <property type="term" value="F:DNA-binding transcription factor activity, RNA polymerase II-specific"/>
    <property type="evidence" value="ECO:0007669"/>
    <property type="project" value="TreeGrafter"/>
</dbReference>
<protein>
    <recommendedName>
        <fullName evidence="11">C2H2-type domain-containing protein</fullName>
    </recommendedName>
</protein>
<dbReference type="PANTHER" id="PTHR24388:SF38">
    <property type="entry name" value="PROTEIN SNAIL"/>
    <property type="match status" value="1"/>
</dbReference>
<feature type="domain" description="C2H2-type" evidence="11">
    <location>
        <begin position="223"/>
        <end position="246"/>
    </location>
</feature>
<dbReference type="AlphaFoldDB" id="A0A8K0KBU3"/>
<keyword evidence="7" id="KW-0539">Nucleus</keyword>
<reference evidence="12" key="2">
    <citation type="submission" date="2017-10" db="EMBL/GenBank/DDBJ databases">
        <title>Ladona fulva Genome sequencing and assembly.</title>
        <authorList>
            <person name="Murali S."/>
            <person name="Richards S."/>
            <person name="Bandaranaike D."/>
            <person name="Bellair M."/>
            <person name="Blankenburg K."/>
            <person name="Chao H."/>
            <person name="Dinh H."/>
            <person name="Doddapaneni H."/>
            <person name="Dugan-Rocha S."/>
            <person name="Elkadiri S."/>
            <person name="Gnanaolivu R."/>
            <person name="Hernandez B."/>
            <person name="Skinner E."/>
            <person name="Javaid M."/>
            <person name="Lee S."/>
            <person name="Li M."/>
            <person name="Ming W."/>
            <person name="Munidasa M."/>
            <person name="Muniz J."/>
            <person name="Nguyen L."/>
            <person name="Hughes D."/>
            <person name="Osuji N."/>
            <person name="Pu L.-L."/>
            <person name="Puazo M."/>
            <person name="Qu C."/>
            <person name="Quiroz J."/>
            <person name="Raj R."/>
            <person name="Weissenberger G."/>
            <person name="Xin Y."/>
            <person name="Zou X."/>
            <person name="Han Y."/>
            <person name="Worley K."/>
            <person name="Muzny D."/>
            <person name="Gibbs R."/>
        </authorList>
    </citation>
    <scope>NUCLEOTIDE SEQUENCE</scope>
    <source>
        <strain evidence="12">Sampled in the wild</strain>
    </source>
</reference>
<dbReference type="PROSITE" id="PS50157">
    <property type="entry name" value="ZINC_FINGER_C2H2_2"/>
    <property type="match status" value="5"/>
</dbReference>
<reference evidence="12" key="1">
    <citation type="submission" date="2013-04" db="EMBL/GenBank/DDBJ databases">
        <authorList>
            <person name="Qu J."/>
            <person name="Murali S.C."/>
            <person name="Bandaranaike D."/>
            <person name="Bellair M."/>
            <person name="Blankenburg K."/>
            <person name="Chao H."/>
            <person name="Dinh H."/>
            <person name="Doddapaneni H."/>
            <person name="Downs B."/>
            <person name="Dugan-Rocha S."/>
            <person name="Elkadiri S."/>
            <person name="Gnanaolivu R.D."/>
            <person name="Hernandez B."/>
            <person name="Javaid M."/>
            <person name="Jayaseelan J.C."/>
            <person name="Lee S."/>
            <person name="Li M."/>
            <person name="Ming W."/>
            <person name="Munidasa M."/>
            <person name="Muniz J."/>
            <person name="Nguyen L."/>
            <person name="Ongeri F."/>
            <person name="Osuji N."/>
            <person name="Pu L.-L."/>
            <person name="Puazo M."/>
            <person name="Qu C."/>
            <person name="Quiroz J."/>
            <person name="Raj R."/>
            <person name="Weissenberger G."/>
            <person name="Xin Y."/>
            <person name="Zou X."/>
            <person name="Han Y."/>
            <person name="Richards S."/>
            <person name="Worley K."/>
            <person name="Muzny D."/>
            <person name="Gibbs R."/>
        </authorList>
    </citation>
    <scope>NUCLEOTIDE SEQUENCE</scope>
    <source>
        <strain evidence="12">Sampled in the wild</strain>
    </source>
</reference>
<dbReference type="Proteomes" id="UP000792457">
    <property type="component" value="Unassembled WGS sequence"/>
</dbReference>
<feature type="domain" description="C2H2-type" evidence="11">
    <location>
        <begin position="277"/>
        <end position="304"/>
    </location>
</feature>
<evidence type="ECO:0000313" key="12">
    <source>
        <dbReference type="EMBL" id="KAG8232186.1"/>
    </source>
</evidence>
<feature type="compositionally biased region" description="Low complexity" evidence="10">
    <location>
        <begin position="360"/>
        <end position="371"/>
    </location>
</feature>
<dbReference type="FunFam" id="3.30.160.60:FF:000706">
    <property type="entry name" value="Zinc finger protein"/>
    <property type="match status" value="1"/>
</dbReference>
<keyword evidence="4 9" id="KW-0863">Zinc-finger</keyword>
<feature type="region of interest" description="Disordered" evidence="10">
    <location>
        <begin position="59"/>
        <end position="142"/>
    </location>
</feature>
<keyword evidence="6" id="KW-0238">DNA-binding</keyword>
<comment type="similarity">
    <text evidence="8">Belongs to the snail C2H2-type zinc-finger protein family.</text>
</comment>
<dbReference type="FunFam" id="3.30.160.60:FF:000169">
    <property type="entry name" value="transcriptional repressor scratch 2"/>
    <property type="match status" value="1"/>
</dbReference>
<dbReference type="PANTHER" id="PTHR24388">
    <property type="entry name" value="ZINC FINGER PROTEIN"/>
    <property type="match status" value="1"/>
</dbReference>
<organism evidence="12 13">
    <name type="scientific">Ladona fulva</name>
    <name type="common">Scarce chaser dragonfly</name>
    <name type="synonym">Libellula fulva</name>
    <dbReference type="NCBI Taxonomy" id="123851"/>
    <lineage>
        <taxon>Eukaryota</taxon>
        <taxon>Metazoa</taxon>
        <taxon>Ecdysozoa</taxon>
        <taxon>Arthropoda</taxon>
        <taxon>Hexapoda</taxon>
        <taxon>Insecta</taxon>
        <taxon>Pterygota</taxon>
        <taxon>Palaeoptera</taxon>
        <taxon>Odonata</taxon>
        <taxon>Epiprocta</taxon>
        <taxon>Anisoptera</taxon>
        <taxon>Libelluloidea</taxon>
        <taxon>Libellulidae</taxon>
        <taxon>Ladona</taxon>
    </lineage>
</organism>
<evidence type="ECO:0000256" key="5">
    <source>
        <dbReference type="ARBA" id="ARBA00022833"/>
    </source>
</evidence>
<evidence type="ECO:0000256" key="9">
    <source>
        <dbReference type="PROSITE-ProRule" id="PRU00042"/>
    </source>
</evidence>
<feature type="region of interest" description="Disordered" evidence="10">
    <location>
        <begin position="1"/>
        <end position="41"/>
    </location>
</feature>
<dbReference type="Pfam" id="PF00096">
    <property type="entry name" value="zf-C2H2"/>
    <property type="match status" value="4"/>
</dbReference>
<evidence type="ECO:0000256" key="1">
    <source>
        <dbReference type="ARBA" id="ARBA00004123"/>
    </source>
</evidence>
<comment type="subcellular location">
    <subcellularLocation>
        <location evidence="1">Nucleus</location>
    </subcellularLocation>
</comment>
<evidence type="ECO:0000256" key="7">
    <source>
        <dbReference type="ARBA" id="ARBA00023242"/>
    </source>
</evidence>
<gene>
    <name evidence="12" type="ORF">J437_LFUL012687</name>
</gene>
<sequence length="425" mass="45821">MCFTSTGAALSLPPKKKDIYRPYSLDGPSEPQPERQRPHTDITAAHAILDLSSSTTAVGTEAGGLHVGPVQVPSDETQRHSVPPTQDLPSPSPVHSQPLSIHMDHDRSENNQPSILPSPNSASNNSVGHHTSNPIPPLSPQTSQVFRLNQGKTVAYTYEAFFVSDGRSKRKSGSLTSIGTVVAAPSNERPRYTCPECGKNYATSSNLSRHKQTHRSLDSQSAKKCSTCGKAYVSMPALAMHVLTHSLSHVCGVCGKAFSRPWLLQGHLRSHTGEKPYGCAHCGKAFADRSNLRAHMQTHSAAKNFRCSRCHKSFALKSYLNKHYESACFKDGSEGAGDSGDSCEGSVQHQLGPESPLVGQTQQQQHQQQTQGPSPLEQPQQHHASHQLCHPSLQVPDGPMNGSTVLPSPQSLHYSPPPLTAVYPG</sequence>
<keyword evidence="13" id="KW-1185">Reference proteome</keyword>
<feature type="compositionally biased region" description="Polar residues" evidence="10">
    <location>
        <begin position="110"/>
        <end position="133"/>
    </location>
</feature>
<feature type="region of interest" description="Disordered" evidence="10">
    <location>
        <begin position="339"/>
        <end position="425"/>
    </location>
</feature>
<evidence type="ECO:0000256" key="10">
    <source>
        <dbReference type="SAM" id="MobiDB-lite"/>
    </source>
</evidence>
<dbReference type="GO" id="GO:0005634">
    <property type="term" value="C:nucleus"/>
    <property type="evidence" value="ECO:0007669"/>
    <property type="project" value="UniProtKB-SubCell"/>
</dbReference>
<keyword evidence="2" id="KW-0479">Metal-binding</keyword>
<dbReference type="SMART" id="SM00355">
    <property type="entry name" value="ZnF_C2H2"/>
    <property type="match status" value="5"/>
</dbReference>
<dbReference type="InterPro" id="IPR013087">
    <property type="entry name" value="Znf_C2H2_type"/>
</dbReference>
<dbReference type="EMBL" id="KZ308601">
    <property type="protein sequence ID" value="KAG8232186.1"/>
    <property type="molecule type" value="Genomic_DNA"/>
</dbReference>
<dbReference type="GO" id="GO:0008270">
    <property type="term" value="F:zinc ion binding"/>
    <property type="evidence" value="ECO:0007669"/>
    <property type="project" value="UniProtKB-KW"/>
</dbReference>
<evidence type="ECO:0000256" key="3">
    <source>
        <dbReference type="ARBA" id="ARBA00022737"/>
    </source>
</evidence>
<keyword evidence="5" id="KW-0862">Zinc</keyword>
<evidence type="ECO:0000259" key="11">
    <source>
        <dbReference type="PROSITE" id="PS50157"/>
    </source>
</evidence>
<dbReference type="InterPro" id="IPR050527">
    <property type="entry name" value="Snail/Krueppel_Znf"/>
</dbReference>
<dbReference type="PROSITE" id="PS00028">
    <property type="entry name" value="ZINC_FINGER_C2H2_1"/>
    <property type="match status" value="4"/>
</dbReference>
<feature type="domain" description="C2H2-type" evidence="11">
    <location>
        <begin position="192"/>
        <end position="219"/>
    </location>
</feature>
<dbReference type="OrthoDB" id="5428132at2759"/>
<proteinExistence type="inferred from homology"/>
<evidence type="ECO:0000256" key="8">
    <source>
        <dbReference type="ARBA" id="ARBA00037948"/>
    </source>
</evidence>
<evidence type="ECO:0000313" key="13">
    <source>
        <dbReference type="Proteomes" id="UP000792457"/>
    </source>
</evidence>
<evidence type="ECO:0000256" key="4">
    <source>
        <dbReference type="ARBA" id="ARBA00022771"/>
    </source>
</evidence>
<feature type="domain" description="C2H2-type" evidence="11">
    <location>
        <begin position="305"/>
        <end position="335"/>
    </location>
</feature>
<evidence type="ECO:0000256" key="6">
    <source>
        <dbReference type="ARBA" id="ARBA00023125"/>
    </source>
</evidence>